<dbReference type="PANTHER" id="PTHR42776:SF27">
    <property type="entry name" value="DIPEPTIDYL PEPTIDASE FAMILY MEMBER 6"/>
    <property type="match status" value="1"/>
</dbReference>
<name>A0ABM6QBR8_9PROT</name>
<dbReference type="EMBL" id="CP024199">
    <property type="protein sequence ID" value="AUG54007.1"/>
    <property type="molecule type" value="Genomic_DNA"/>
</dbReference>
<dbReference type="PANTHER" id="PTHR42776">
    <property type="entry name" value="SERINE PEPTIDASE S9 FAMILY MEMBER"/>
    <property type="match status" value="1"/>
</dbReference>
<sequence>MSGSDLISIETLFSAPAFSRAQISPDGLNIAYLAIWSGRLNIFVRGVDEGKQEPRRITADTHRNIESFCWSPDSTTVLFVQDTNGDENWHLHRVGITDDKVRPTNLTPFPGVRVMEFAFDPGNPKKIFLQLNARNPAFIDLHRLDIETGILEALAENPGRFVRWLAISSGLPHAIIVNTEKDYELARFEDGQFTPITTFDGNDNPLGPTPCVPTPDGKSLWIGSNRGTDRTRLVLLDLSSGTEREVDSHPVFDLDTPRPEADPRFPPCLILNPVSGALLGARYLGERQVIHALDADFAEVLTKLRALSDAEPGYISCEAQGRRWVVEFTSDREPGVTWFYDHQTGKAEILGRRQPTLDPALLASVRPVAITSRDGLRIPCHLTLPLNTQQRKLPTVLLVHGGPWYRDSVCYDPEVQFFASRGYAILQVNFRGSTGYGKALMQAAKGEFAGRMHDDLIDAVDWCISEGFTDPDRVAIYGCSYGGYAALVGASFTPDRFAAAISYSGMSDLRVLVEGAVSFIRETLVNTYIAYMGDPDIAEENADMLARSPISRLDQIRCPLLVVHGAQDVRVSLEQAVTVVDTLRLRGNEVEFLLKKKEGHWFINQDSNQELYRTMEAFLALHIGDLPKQNSQAS</sequence>
<keyword evidence="4" id="KW-1185">Reference proteome</keyword>
<evidence type="ECO:0000259" key="2">
    <source>
        <dbReference type="Pfam" id="PF00326"/>
    </source>
</evidence>
<dbReference type="InterPro" id="IPR029058">
    <property type="entry name" value="AB_hydrolase_fold"/>
</dbReference>
<dbReference type="RefSeq" id="WP_101285448.1">
    <property type="nucleotide sequence ID" value="NZ_CP024199.1"/>
</dbReference>
<dbReference type="Gene3D" id="3.40.50.1820">
    <property type="entry name" value="alpha/beta hydrolase"/>
    <property type="match status" value="1"/>
</dbReference>
<evidence type="ECO:0000313" key="3">
    <source>
        <dbReference type="EMBL" id="AUG54007.1"/>
    </source>
</evidence>
<dbReference type="InterPro" id="IPR001375">
    <property type="entry name" value="Peptidase_S9_cat"/>
</dbReference>
<feature type="domain" description="Peptidase S9 prolyl oligopeptidase catalytic" evidence="2">
    <location>
        <begin position="413"/>
        <end position="624"/>
    </location>
</feature>
<dbReference type="Pfam" id="PF00326">
    <property type="entry name" value="Peptidase_S9"/>
    <property type="match status" value="1"/>
</dbReference>
<dbReference type="Gene3D" id="2.120.10.30">
    <property type="entry name" value="TolB, C-terminal domain"/>
    <property type="match status" value="1"/>
</dbReference>
<evidence type="ECO:0000313" key="4">
    <source>
        <dbReference type="Proteomes" id="UP000233458"/>
    </source>
</evidence>
<accession>A0ABM6QBR8</accession>
<organism evidence="3 4">
    <name type="scientific">Thalassospira marina</name>
    <dbReference type="NCBI Taxonomy" id="2048283"/>
    <lineage>
        <taxon>Bacteria</taxon>
        <taxon>Pseudomonadati</taxon>
        <taxon>Pseudomonadota</taxon>
        <taxon>Alphaproteobacteria</taxon>
        <taxon>Rhodospirillales</taxon>
        <taxon>Thalassospiraceae</taxon>
        <taxon>Thalassospira</taxon>
    </lineage>
</organism>
<gene>
    <name evidence="3" type="ORF">CSC3H3_15730</name>
</gene>
<dbReference type="Proteomes" id="UP000233458">
    <property type="component" value="Chromosome"/>
</dbReference>
<keyword evidence="1" id="KW-0378">Hydrolase</keyword>
<reference evidence="3 4" key="1">
    <citation type="submission" date="2017-10" db="EMBL/GenBank/DDBJ databases">
        <title>Biodiversity and function of Thalassospira species in the particle-attached aromatic-hydrocarbon-degrading consortia from the surface seawater of the China South Sea.</title>
        <authorList>
            <person name="Dong C."/>
            <person name="Liu R."/>
            <person name="Shao Z."/>
        </authorList>
    </citation>
    <scope>NUCLEOTIDE SEQUENCE [LARGE SCALE GENOMIC DNA]</scope>
    <source>
        <strain evidence="3 4">CSC3H3</strain>
    </source>
</reference>
<dbReference type="SUPFAM" id="SSF69322">
    <property type="entry name" value="Tricorn protease domain 2"/>
    <property type="match status" value="1"/>
</dbReference>
<protein>
    <submittedName>
        <fullName evidence="3">S9 family peptidase</fullName>
    </submittedName>
</protein>
<evidence type="ECO:0000256" key="1">
    <source>
        <dbReference type="ARBA" id="ARBA00022801"/>
    </source>
</evidence>
<dbReference type="SUPFAM" id="SSF53474">
    <property type="entry name" value="alpha/beta-Hydrolases"/>
    <property type="match status" value="1"/>
</dbReference>
<dbReference type="InterPro" id="IPR011042">
    <property type="entry name" value="6-blade_b-propeller_TolB-like"/>
</dbReference>
<proteinExistence type="predicted"/>